<gene>
    <name evidence="2" type="ORF">Dsin_020099</name>
</gene>
<dbReference type="EMBL" id="JANJYJ010000006">
    <property type="protein sequence ID" value="KAK3206053.1"/>
    <property type="molecule type" value="Genomic_DNA"/>
</dbReference>
<reference evidence="2" key="1">
    <citation type="journal article" date="2023" name="Plant J.">
        <title>Genome sequences and population genomics provide insights into the demographic history, inbreeding, and mutation load of two 'living fossil' tree species of Dipteronia.</title>
        <authorList>
            <person name="Feng Y."/>
            <person name="Comes H.P."/>
            <person name="Chen J."/>
            <person name="Zhu S."/>
            <person name="Lu R."/>
            <person name="Zhang X."/>
            <person name="Li P."/>
            <person name="Qiu J."/>
            <person name="Olsen K.M."/>
            <person name="Qiu Y."/>
        </authorList>
    </citation>
    <scope>NUCLEOTIDE SEQUENCE</scope>
    <source>
        <strain evidence="2">NBL</strain>
    </source>
</reference>
<organism evidence="2 3">
    <name type="scientific">Dipteronia sinensis</name>
    <dbReference type="NCBI Taxonomy" id="43782"/>
    <lineage>
        <taxon>Eukaryota</taxon>
        <taxon>Viridiplantae</taxon>
        <taxon>Streptophyta</taxon>
        <taxon>Embryophyta</taxon>
        <taxon>Tracheophyta</taxon>
        <taxon>Spermatophyta</taxon>
        <taxon>Magnoliopsida</taxon>
        <taxon>eudicotyledons</taxon>
        <taxon>Gunneridae</taxon>
        <taxon>Pentapetalae</taxon>
        <taxon>rosids</taxon>
        <taxon>malvids</taxon>
        <taxon>Sapindales</taxon>
        <taxon>Sapindaceae</taxon>
        <taxon>Hippocastanoideae</taxon>
        <taxon>Acereae</taxon>
        <taxon>Dipteronia</taxon>
    </lineage>
</organism>
<comment type="caution">
    <text evidence="2">The sequence shown here is derived from an EMBL/GenBank/DDBJ whole genome shotgun (WGS) entry which is preliminary data.</text>
</comment>
<accession>A0AAE0E3F4</accession>
<feature type="compositionally biased region" description="Basic and acidic residues" evidence="1">
    <location>
        <begin position="139"/>
        <end position="156"/>
    </location>
</feature>
<evidence type="ECO:0000313" key="2">
    <source>
        <dbReference type="EMBL" id="KAK3206053.1"/>
    </source>
</evidence>
<sequence length="223" mass="24787">MLQHKQRTNLYSQLNEAARTRFSAATGGDDEEVPGDIINKTEIVTNSGNNNPFSWLLKLLEELLVKYATYALDKKYQAYVKFANDAMSLVNNAHKIVVIFVKLVGSAVEALKSASNGAEAGKGKTEAKLEAGKTEGAAENDKAKVRPEEEKAKREGSVNDVLVAKTPGVNMLIGKQHLMIERERERERERAFRQAPGGRWDSLLLRRSLWVGLNSFGVYHLLC</sequence>
<protein>
    <submittedName>
        <fullName evidence="2">Uncharacterized protein</fullName>
    </submittedName>
</protein>
<evidence type="ECO:0000313" key="3">
    <source>
        <dbReference type="Proteomes" id="UP001281410"/>
    </source>
</evidence>
<dbReference type="Proteomes" id="UP001281410">
    <property type="component" value="Unassembled WGS sequence"/>
</dbReference>
<dbReference type="AlphaFoldDB" id="A0AAE0E3F4"/>
<keyword evidence="3" id="KW-1185">Reference proteome</keyword>
<feature type="region of interest" description="Disordered" evidence="1">
    <location>
        <begin position="115"/>
        <end position="156"/>
    </location>
</feature>
<proteinExistence type="predicted"/>
<evidence type="ECO:0000256" key="1">
    <source>
        <dbReference type="SAM" id="MobiDB-lite"/>
    </source>
</evidence>
<feature type="compositionally biased region" description="Basic and acidic residues" evidence="1">
    <location>
        <begin position="121"/>
        <end position="133"/>
    </location>
</feature>
<name>A0AAE0E3F4_9ROSI</name>